<dbReference type="RefSeq" id="XP_062707542.1">
    <property type="nucleotide sequence ID" value="XM_062851558.1"/>
</dbReference>
<accession>A0ABM1XP66</accession>
<evidence type="ECO:0000313" key="4">
    <source>
        <dbReference type="EnsemblMetazoa" id="AALFPA23_001503.P38683"/>
    </source>
</evidence>
<protein>
    <recommendedName>
        <fullName evidence="3">CCHC-type domain-containing protein</fullName>
    </recommendedName>
</protein>
<feature type="region of interest" description="Disordered" evidence="2">
    <location>
        <begin position="680"/>
        <end position="703"/>
    </location>
</feature>
<feature type="region of interest" description="Disordered" evidence="2">
    <location>
        <begin position="290"/>
        <end position="318"/>
    </location>
</feature>
<name>A0ABM1XP66_AEDAL</name>
<keyword evidence="5" id="KW-1185">Reference proteome</keyword>
<dbReference type="Gene3D" id="4.10.60.10">
    <property type="entry name" value="Zinc finger, CCHC-type"/>
    <property type="match status" value="1"/>
</dbReference>
<evidence type="ECO:0000259" key="3">
    <source>
        <dbReference type="PROSITE" id="PS50158"/>
    </source>
</evidence>
<dbReference type="SMART" id="SM00343">
    <property type="entry name" value="ZnF_C2HC"/>
    <property type="match status" value="2"/>
</dbReference>
<dbReference type="SUPFAM" id="SSF57756">
    <property type="entry name" value="Retrovirus zinc finger-like domains"/>
    <property type="match status" value="1"/>
</dbReference>
<dbReference type="EnsemblMetazoa" id="AALFPA23_001503.R38683">
    <property type="protein sequence ID" value="AALFPA23_001503.P38683"/>
    <property type="gene ID" value="AALFPA23_001503"/>
</dbReference>
<keyword evidence="1" id="KW-0862">Zinc</keyword>
<evidence type="ECO:0000313" key="5">
    <source>
        <dbReference type="Proteomes" id="UP000069940"/>
    </source>
</evidence>
<dbReference type="PROSITE" id="PS50158">
    <property type="entry name" value="ZF_CCHC"/>
    <property type="match status" value="1"/>
</dbReference>
<dbReference type="RefSeq" id="XP_062707541.1">
    <property type="nucleotide sequence ID" value="XM_062851557.1"/>
</dbReference>
<sequence>MEWYRIYADDLDNEELDYELAIRACPLVGGQETRRRELRNLLRGPNSSRTLVVADHMMQADLEIVPYKLQEIERIMIDESSRGMLSRLVHYHQRVRRYVPHNPVELENRRRLLELVDDLARRYFQVDFRMMETPVPQDEIRDLPAANSPRFIMQPPDAIRPGDGEQVRSGSLMNPGRPNSTGSVNLEGAVGGDIGSVSVNRQPALNDLEPAVVNPRPERGAFHLWRTGGSQPQYTGAIPRAARPSAPDFVQSPPQMVSSVNFNLQNPQGHVHSIPNSYPAQEIIENHQQFRRQQQEDLSQPRSDQHPQRGDEVRQTPRITAENINMNEYVHCSQIEAYVKRCVEQITQQGTRYSIGQDNVVNNLADEVAQVRFADHEVQNSLPNRIIPPQSMNLREPSPPLQLSGSRPDARSTPRQNTANLHRTFAAEGNRFVPVQFGNILNPRPAVESPGIPRYQPDVDGYRGNLPPRRQPHQQCAIIEKWPKFTGDTNTVPVTDFLRQIDILCRSYDISKQELRMHAHLLFKDNAYVWYTTYEEKFNSWETLEVYLKMRYDNPNRDRLIREEMRNRKQRPNELFSAFLADMEMLAQRMIRKMSEAEKFEMIVENMKLSYKRRLALEPIQSIDHLAQMCYKFDALESNLYQVYNQSKSVHHVALEDEGNEDYLDASEAEVYALRSKMMQNRNRAPGKTASETKSSNEQKPSEMTCWNCNTAGHLWRDCDKRKRIFCHICGMMDTTAFKCPNQHNLRYEDEEPKND</sequence>
<evidence type="ECO:0000256" key="2">
    <source>
        <dbReference type="SAM" id="MobiDB-lite"/>
    </source>
</evidence>
<dbReference type="EnsemblMetazoa" id="AALFPA23_001503.R38684">
    <property type="protein sequence ID" value="AALFPA23_001503.P38684"/>
    <property type="gene ID" value="AALFPA23_001503"/>
</dbReference>
<proteinExistence type="predicted"/>
<dbReference type="InterPro" id="IPR036875">
    <property type="entry name" value="Znf_CCHC_sf"/>
</dbReference>
<feature type="compositionally biased region" description="Basic and acidic residues" evidence="2">
    <location>
        <begin position="303"/>
        <end position="315"/>
    </location>
</feature>
<feature type="domain" description="CCHC-type" evidence="3">
    <location>
        <begin position="706"/>
        <end position="721"/>
    </location>
</feature>
<keyword evidence="1" id="KW-0863">Zinc-finger</keyword>
<reference evidence="4" key="2">
    <citation type="submission" date="2025-05" db="UniProtKB">
        <authorList>
            <consortium name="EnsemblMetazoa"/>
        </authorList>
    </citation>
    <scope>IDENTIFICATION</scope>
    <source>
        <strain evidence="4">Foshan</strain>
    </source>
</reference>
<organism evidence="4 5">
    <name type="scientific">Aedes albopictus</name>
    <name type="common">Asian tiger mosquito</name>
    <name type="synonym">Stegomyia albopicta</name>
    <dbReference type="NCBI Taxonomy" id="7160"/>
    <lineage>
        <taxon>Eukaryota</taxon>
        <taxon>Metazoa</taxon>
        <taxon>Ecdysozoa</taxon>
        <taxon>Arthropoda</taxon>
        <taxon>Hexapoda</taxon>
        <taxon>Insecta</taxon>
        <taxon>Pterygota</taxon>
        <taxon>Neoptera</taxon>
        <taxon>Endopterygota</taxon>
        <taxon>Diptera</taxon>
        <taxon>Nematocera</taxon>
        <taxon>Culicoidea</taxon>
        <taxon>Culicidae</taxon>
        <taxon>Culicinae</taxon>
        <taxon>Aedini</taxon>
        <taxon>Aedes</taxon>
        <taxon>Stegomyia</taxon>
    </lineage>
</organism>
<evidence type="ECO:0000256" key="1">
    <source>
        <dbReference type="PROSITE-ProRule" id="PRU00047"/>
    </source>
</evidence>
<keyword evidence="1" id="KW-0479">Metal-binding</keyword>
<dbReference type="Proteomes" id="UP000069940">
    <property type="component" value="Unassembled WGS sequence"/>
</dbReference>
<dbReference type="InterPro" id="IPR001878">
    <property type="entry name" value="Znf_CCHC"/>
</dbReference>
<reference evidence="5" key="1">
    <citation type="journal article" date="2015" name="Proc. Natl. Acad. Sci. U.S.A.">
        <title>Genome sequence of the Asian Tiger mosquito, Aedes albopictus, reveals insights into its biology, genetics, and evolution.</title>
        <authorList>
            <person name="Chen X.G."/>
            <person name="Jiang X."/>
            <person name="Gu J."/>
            <person name="Xu M."/>
            <person name="Wu Y."/>
            <person name="Deng Y."/>
            <person name="Zhang C."/>
            <person name="Bonizzoni M."/>
            <person name="Dermauw W."/>
            <person name="Vontas J."/>
            <person name="Armbruster P."/>
            <person name="Huang X."/>
            <person name="Yang Y."/>
            <person name="Zhang H."/>
            <person name="He W."/>
            <person name="Peng H."/>
            <person name="Liu Y."/>
            <person name="Wu K."/>
            <person name="Chen J."/>
            <person name="Lirakis M."/>
            <person name="Topalis P."/>
            <person name="Van Leeuwen T."/>
            <person name="Hall A.B."/>
            <person name="Jiang X."/>
            <person name="Thorpe C."/>
            <person name="Mueller R.L."/>
            <person name="Sun C."/>
            <person name="Waterhouse R.M."/>
            <person name="Yan G."/>
            <person name="Tu Z.J."/>
            <person name="Fang X."/>
            <person name="James A.A."/>
        </authorList>
    </citation>
    <scope>NUCLEOTIDE SEQUENCE [LARGE SCALE GENOMIC DNA]</scope>
    <source>
        <strain evidence="5">Foshan</strain>
    </source>
</reference>
<feature type="region of interest" description="Disordered" evidence="2">
    <location>
        <begin position="383"/>
        <end position="416"/>
    </location>
</feature>
<dbReference type="GeneID" id="115257228"/>